<dbReference type="EMBL" id="PDJE01000001">
    <property type="protein sequence ID" value="PFG30141.1"/>
    <property type="molecule type" value="Genomic_DNA"/>
</dbReference>
<dbReference type="Pfam" id="PF01047">
    <property type="entry name" value="MarR"/>
    <property type="match status" value="1"/>
</dbReference>
<dbReference type="Gene3D" id="1.10.10.10">
    <property type="entry name" value="Winged helix-like DNA-binding domain superfamily/Winged helix DNA-binding domain"/>
    <property type="match status" value="1"/>
</dbReference>
<dbReference type="InterPro" id="IPR036390">
    <property type="entry name" value="WH_DNA-bd_sf"/>
</dbReference>
<feature type="domain" description="HTH marR-type" evidence="2">
    <location>
        <begin position="10"/>
        <end position="146"/>
    </location>
</feature>
<dbReference type="InterPro" id="IPR011991">
    <property type="entry name" value="ArsR-like_HTH"/>
</dbReference>
<dbReference type="InterPro" id="IPR000835">
    <property type="entry name" value="HTH_MarR-typ"/>
</dbReference>
<comment type="caution">
    <text evidence="3">The sequence shown here is derived from an EMBL/GenBank/DDBJ whole genome shotgun (WGS) entry which is preliminary data.</text>
</comment>
<evidence type="ECO:0000256" key="1">
    <source>
        <dbReference type="SAM" id="MobiDB-lite"/>
    </source>
</evidence>
<dbReference type="GO" id="GO:0006950">
    <property type="term" value="P:response to stress"/>
    <property type="evidence" value="ECO:0007669"/>
    <property type="project" value="TreeGrafter"/>
</dbReference>
<dbReference type="AlphaFoldDB" id="A0A2A9DUW1"/>
<dbReference type="InterPro" id="IPR036388">
    <property type="entry name" value="WH-like_DNA-bd_sf"/>
</dbReference>
<dbReference type="SUPFAM" id="SSF46785">
    <property type="entry name" value="Winged helix' DNA-binding domain"/>
    <property type="match status" value="1"/>
</dbReference>
<name>A0A2A9DUW1_9MICO</name>
<dbReference type="PROSITE" id="PS50995">
    <property type="entry name" value="HTH_MARR_2"/>
    <property type="match status" value="1"/>
</dbReference>
<dbReference type="GO" id="GO:0003700">
    <property type="term" value="F:DNA-binding transcription factor activity"/>
    <property type="evidence" value="ECO:0007669"/>
    <property type="project" value="InterPro"/>
</dbReference>
<dbReference type="PANTHER" id="PTHR33164:SF57">
    <property type="entry name" value="MARR-FAMILY TRANSCRIPTIONAL REGULATOR"/>
    <property type="match status" value="1"/>
</dbReference>
<dbReference type="SMART" id="SM00347">
    <property type="entry name" value="HTH_MARR"/>
    <property type="match status" value="1"/>
</dbReference>
<dbReference type="InterPro" id="IPR039422">
    <property type="entry name" value="MarR/SlyA-like"/>
</dbReference>
<feature type="region of interest" description="Disordered" evidence="1">
    <location>
        <begin position="153"/>
        <end position="177"/>
    </location>
</feature>
<evidence type="ECO:0000259" key="2">
    <source>
        <dbReference type="PROSITE" id="PS50995"/>
    </source>
</evidence>
<accession>A0A2A9DUW1</accession>
<dbReference type="RefSeq" id="WP_098406640.1">
    <property type="nucleotide sequence ID" value="NZ_PDJE01000001.1"/>
</dbReference>
<dbReference type="OrthoDB" id="9155413at2"/>
<organism evidence="3 4">
    <name type="scientific">Paramicrobacterium agarici</name>
    <dbReference type="NCBI Taxonomy" id="630514"/>
    <lineage>
        <taxon>Bacteria</taxon>
        <taxon>Bacillati</taxon>
        <taxon>Actinomycetota</taxon>
        <taxon>Actinomycetes</taxon>
        <taxon>Micrococcales</taxon>
        <taxon>Microbacteriaceae</taxon>
        <taxon>Paramicrobacterium</taxon>
    </lineage>
</organism>
<evidence type="ECO:0000313" key="4">
    <source>
        <dbReference type="Proteomes" id="UP000221369"/>
    </source>
</evidence>
<keyword evidence="4" id="KW-1185">Reference proteome</keyword>
<feature type="compositionally biased region" description="Polar residues" evidence="1">
    <location>
        <begin position="166"/>
        <end position="177"/>
    </location>
</feature>
<evidence type="ECO:0000313" key="3">
    <source>
        <dbReference type="EMBL" id="PFG30141.1"/>
    </source>
</evidence>
<dbReference type="PRINTS" id="PR00598">
    <property type="entry name" value="HTHMARR"/>
</dbReference>
<sequence>MTPTSGWHYRSDIVNALTRIMSTWTSSDFVSAVARDGGVDLDRPAIVAVTHIGMHGPQRPSALAEALVTGASNVSKIIARLERAGLIHRETDPDDARASLVHLTPSGSDVAASLARAGDELADSLLRGWTDADRATFERLLIKFDRASTAYATQSPLPDAAKHRSAASNLPTESEHS</sequence>
<dbReference type="PANTHER" id="PTHR33164">
    <property type="entry name" value="TRANSCRIPTIONAL REGULATOR, MARR FAMILY"/>
    <property type="match status" value="1"/>
</dbReference>
<proteinExistence type="predicted"/>
<protein>
    <submittedName>
        <fullName evidence="3">MarR family transcriptional regulator</fullName>
    </submittedName>
</protein>
<dbReference type="Proteomes" id="UP000221369">
    <property type="component" value="Unassembled WGS sequence"/>
</dbReference>
<dbReference type="CDD" id="cd00090">
    <property type="entry name" value="HTH_ARSR"/>
    <property type="match status" value="1"/>
</dbReference>
<reference evidence="3 4" key="1">
    <citation type="submission" date="2017-10" db="EMBL/GenBank/DDBJ databases">
        <title>Sequencing the genomes of 1000 actinobacteria strains.</title>
        <authorList>
            <person name="Klenk H.-P."/>
        </authorList>
    </citation>
    <scope>NUCLEOTIDE SEQUENCE [LARGE SCALE GENOMIC DNA]</scope>
    <source>
        <strain evidence="3 4">DSM 21798</strain>
    </source>
</reference>
<gene>
    <name evidence="3" type="ORF">ATJ78_1063</name>
</gene>